<dbReference type="EMBL" id="MU118065">
    <property type="protein sequence ID" value="KAF9646164.1"/>
    <property type="molecule type" value="Genomic_DNA"/>
</dbReference>
<keyword evidence="2" id="KW-1185">Reference proteome</keyword>
<comment type="caution">
    <text evidence="1">The sequence shown here is derived from an EMBL/GenBank/DDBJ whole genome shotgun (WGS) entry which is preliminary data.</text>
</comment>
<dbReference type="Proteomes" id="UP000886501">
    <property type="component" value="Unassembled WGS sequence"/>
</dbReference>
<reference evidence="1" key="1">
    <citation type="submission" date="2019-10" db="EMBL/GenBank/DDBJ databases">
        <authorList>
            <consortium name="DOE Joint Genome Institute"/>
            <person name="Kuo A."/>
            <person name="Miyauchi S."/>
            <person name="Kiss E."/>
            <person name="Drula E."/>
            <person name="Kohler A."/>
            <person name="Sanchez-Garcia M."/>
            <person name="Andreopoulos B."/>
            <person name="Barry K.W."/>
            <person name="Bonito G."/>
            <person name="Buee M."/>
            <person name="Carver A."/>
            <person name="Chen C."/>
            <person name="Cichocki N."/>
            <person name="Clum A."/>
            <person name="Culley D."/>
            <person name="Crous P.W."/>
            <person name="Fauchery L."/>
            <person name="Girlanda M."/>
            <person name="Hayes R."/>
            <person name="Keri Z."/>
            <person name="Labutti K."/>
            <person name="Lipzen A."/>
            <person name="Lombard V."/>
            <person name="Magnuson J."/>
            <person name="Maillard F."/>
            <person name="Morin E."/>
            <person name="Murat C."/>
            <person name="Nolan M."/>
            <person name="Ohm R."/>
            <person name="Pangilinan J."/>
            <person name="Pereira M."/>
            <person name="Perotto S."/>
            <person name="Peter M."/>
            <person name="Riley R."/>
            <person name="Sitrit Y."/>
            <person name="Stielow B."/>
            <person name="Szollosi G."/>
            <person name="Zifcakova L."/>
            <person name="Stursova M."/>
            <person name="Spatafora J.W."/>
            <person name="Tedersoo L."/>
            <person name="Vaario L.-M."/>
            <person name="Yamada A."/>
            <person name="Yan M."/>
            <person name="Wang P."/>
            <person name="Xu J."/>
            <person name="Bruns T."/>
            <person name="Baldrian P."/>
            <person name="Vilgalys R."/>
            <person name="Henrissat B."/>
            <person name="Grigoriev I.V."/>
            <person name="Hibbett D."/>
            <person name="Nagy L.G."/>
            <person name="Martin F.M."/>
        </authorList>
    </citation>
    <scope>NUCLEOTIDE SEQUENCE</scope>
    <source>
        <strain evidence="1">P2</strain>
    </source>
</reference>
<evidence type="ECO:0000313" key="1">
    <source>
        <dbReference type="EMBL" id="KAF9646164.1"/>
    </source>
</evidence>
<reference evidence="1" key="2">
    <citation type="journal article" date="2020" name="Nat. Commun.">
        <title>Large-scale genome sequencing of mycorrhizal fungi provides insights into the early evolution of symbiotic traits.</title>
        <authorList>
            <person name="Miyauchi S."/>
            <person name="Kiss E."/>
            <person name="Kuo A."/>
            <person name="Drula E."/>
            <person name="Kohler A."/>
            <person name="Sanchez-Garcia M."/>
            <person name="Morin E."/>
            <person name="Andreopoulos B."/>
            <person name="Barry K.W."/>
            <person name="Bonito G."/>
            <person name="Buee M."/>
            <person name="Carver A."/>
            <person name="Chen C."/>
            <person name="Cichocki N."/>
            <person name="Clum A."/>
            <person name="Culley D."/>
            <person name="Crous P.W."/>
            <person name="Fauchery L."/>
            <person name="Girlanda M."/>
            <person name="Hayes R.D."/>
            <person name="Keri Z."/>
            <person name="LaButti K."/>
            <person name="Lipzen A."/>
            <person name="Lombard V."/>
            <person name="Magnuson J."/>
            <person name="Maillard F."/>
            <person name="Murat C."/>
            <person name="Nolan M."/>
            <person name="Ohm R.A."/>
            <person name="Pangilinan J."/>
            <person name="Pereira M.F."/>
            <person name="Perotto S."/>
            <person name="Peter M."/>
            <person name="Pfister S."/>
            <person name="Riley R."/>
            <person name="Sitrit Y."/>
            <person name="Stielow J.B."/>
            <person name="Szollosi G."/>
            <person name="Zifcakova L."/>
            <person name="Stursova M."/>
            <person name="Spatafora J.W."/>
            <person name="Tedersoo L."/>
            <person name="Vaario L.M."/>
            <person name="Yamada A."/>
            <person name="Yan M."/>
            <person name="Wang P."/>
            <person name="Xu J."/>
            <person name="Bruns T."/>
            <person name="Baldrian P."/>
            <person name="Vilgalys R."/>
            <person name="Dunand C."/>
            <person name="Henrissat B."/>
            <person name="Grigoriev I.V."/>
            <person name="Hibbett D."/>
            <person name="Nagy L.G."/>
            <person name="Martin F.M."/>
        </authorList>
    </citation>
    <scope>NUCLEOTIDE SEQUENCE</scope>
    <source>
        <strain evidence="1">P2</strain>
    </source>
</reference>
<gene>
    <name evidence="1" type="ORF">BDM02DRAFT_278334</name>
</gene>
<sequence>MGTRLTSPTNTHHSSRTAFFDRDEPRPHPTPKTRARFDRWMGQRPSFAMLARVSPALISGVARWALVIVEGPNALESASPISDAWSTEYCPGHQARFSRCRCRSWTLPSSRQIASGKETVGGAGLGGGVREYHFTLVDDREKLCMYTHT</sequence>
<accession>A0ACB6Z8V3</accession>
<evidence type="ECO:0000313" key="2">
    <source>
        <dbReference type="Proteomes" id="UP000886501"/>
    </source>
</evidence>
<name>A0ACB6Z8V3_THEGA</name>
<protein>
    <submittedName>
        <fullName evidence="1">Uncharacterized protein</fullName>
    </submittedName>
</protein>
<organism evidence="1 2">
    <name type="scientific">Thelephora ganbajun</name>
    <name type="common">Ganba fungus</name>
    <dbReference type="NCBI Taxonomy" id="370292"/>
    <lineage>
        <taxon>Eukaryota</taxon>
        <taxon>Fungi</taxon>
        <taxon>Dikarya</taxon>
        <taxon>Basidiomycota</taxon>
        <taxon>Agaricomycotina</taxon>
        <taxon>Agaricomycetes</taxon>
        <taxon>Thelephorales</taxon>
        <taxon>Thelephoraceae</taxon>
        <taxon>Thelephora</taxon>
    </lineage>
</organism>
<proteinExistence type="predicted"/>